<accession>A0A2S7K9I3</accession>
<organism evidence="1 2">
    <name type="scientific">Hyphococcus luteus</name>
    <dbReference type="NCBI Taxonomy" id="2058213"/>
    <lineage>
        <taxon>Bacteria</taxon>
        <taxon>Pseudomonadati</taxon>
        <taxon>Pseudomonadota</taxon>
        <taxon>Alphaproteobacteria</taxon>
        <taxon>Parvularculales</taxon>
        <taxon>Parvularculaceae</taxon>
        <taxon>Hyphococcus</taxon>
    </lineage>
</organism>
<dbReference type="EMBL" id="PJCH01000003">
    <property type="protein sequence ID" value="PQA89157.1"/>
    <property type="molecule type" value="Genomic_DNA"/>
</dbReference>
<sequence length="69" mass="6313">MTAIATGAATAVTPTGGTAAAGPTAIRACAMGGVITGMVTAPVAVTAIGAQATIPSTITAAIIQSAGLM</sequence>
<proteinExistence type="predicted"/>
<evidence type="ECO:0000313" key="2">
    <source>
        <dbReference type="Proteomes" id="UP000239504"/>
    </source>
</evidence>
<comment type="caution">
    <text evidence="1">The sequence shown here is derived from an EMBL/GenBank/DDBJ whole genome shotgun (WGS) entry which is preliminary data.</text>
</comment>
<reference evidence="1 2" key="1">
    <citation type="submission" date="2017-12" db="EMBL/GenBank/DDBJ databases">
        <authorList>
            <person name="Hurst M.R.H."/>
        </authorList>
    </citation>
    <scope>NUCLEOTIDE SEQUENCE [LARGE SCALE GENOMIC DNA]</scope>
    <source>
        <strain evidence="1 2">SY-3-19</strain>
    </source>
</reference>
<gene>
    <name evidence="1" type="ORF">CW354_04210</name>
</gene>
<dbReference type="Proteomes" id="UP000239504">
    <property type="component" value="Unassembled WGS sequence"/>
</dbReference>
<name>A0A2S7K9I3_9PROT</name>
<protein>
    <submittedName>
        <fullName evidence="1">Uncharacterized protein</fullName>
    </submittedName>
</protein>
<evidence type="ECO:0000313" key="1">
    <source>
        <dbReference type="EMBL" id="PQA89157.1"/>
    </source>
</evidence>
<keyword evidence="2" id="KW-1185">Reference proteome</keyword>
<dbReference type="AlphaFoldDB" id="A0A2S7K9I3"/>